<dbReference type="Pfam" id="PF07795">
    <property type="entry name" value="DUF1635"/>
    <property type="match status" value="1"/>
</dbReference>
<accession>A0A8K0E2C7</accession>
<dbReference type="AlphaFoldDB" id="A0A8K0E2C7"/>
<keyword evidence="1" id="KW-0175">Coiled coil</keyword>
<name>A0A8K0E2C7_9ROSA</name>
<organism evidence="2 3">
    <name type="scientific">Rhamnella rubrinervis</name>
    <dbReference type="NCBI Taxonomy" id="2594499"/>
    <lineage>
        <taxon>Eukaryota</taxon>
        <taxon>Viridiplantae</taxon>
        <taxon>Streptophyta</taxon>
        <taxon>Embryophyta</taxon>
        <taxon>Tracheophyta</taxon>
        <taxon>Spermatophyta</taxon>
        <taxon>Magnoliopsida</taxon>
        <taxon>eudicotyledons</taxon>
        <taxon>Gunneridae</taxon>
        <taxon>Pentapetalae</taxon>
        <taxon>rosids</taxon>
        <taxon>fabids</taxon>
        <taxon>Rosales</taxon>
        <taxon>Rhamnaceae</taxon>
        <taxon>rhamnoid group</taxon>
        <taxon>Rhamneae</taxon>
        <taxon>Rhamnella</taxon>
    </lineage>
</organism>
<dbReference type="EMBL" id="VOIH02000007">
    <property type="protein sequence ID" value="KAF3441992.1"/>
    <property type="molecule type" value="Genomic_DNA"/>
</dbReference>
<sequence>MLAAKRLSEHEQSKFQLLQLLKKAREERDEAVEQLQKLLSLPNYRVLPSTTQPAETLEESNTPSQFHGDQYYSSSFMSTRTTHKQRNIPQEHLKMDKTPSLGGYAAMDVAFKSAMDRLLLLKTKPLPEKGKLQQAVQAAGPLLKTLLDHHHVRTAPLPPPPPRWRNPPPVSSCLENHRAALPVLKSLKSVQSSMPHADHHGVPVAAPYSSSTMYHDFARGSGSSYYCLDGGKPIDGSMSNPAELMNYQFSTWNCES</sequence>
<evidence type="ECO:0000313" key="2">
    <source>
        <dbReference type="EMBL" id="KAF3441992.1"/>
    </source>
</evidence>
<proteinExistence type="predicted"/>
<evidence type="ECO:0000313" key="3">
    <source>
        <dbReference type="Proteomes" id="UP000796880"/>
    </source>
</evidence>
<dbReference type="InterPro" id="IPR012862">
    <property type="entry name" value="DUF1635"/>
</dbReference>
<dbReference type="PANTHER" id="PTHR33431:SF3">
    <property type="entry name" value="ENABLED-LIKE PROTEIN (DUF1635)"/>
    <property type="match status" value="1"/>
</dbReference>
<comment type="caution">
    <text evidence="2">The sequence shown here is derived from an EMBL/GenBank/DDBJ whole genome shotgun (WGS) entry which is preliminary data.</text>
</comment>
<evidence type="ECO:0000256" key="1">
    <source>
        <dbReference type="SAM" id="Coils"/>
    </source>
</evidence>
<protein>
    <submittedName>
        <fullName evidence="2">Uncharacterized protein</fullName>
    </submittedName>
</protein>
<keyword evidence="3" id="KW-1185">Reference proteome</keyword>
<gene>
    <name evidence="2" type="ORF">FNV43_RR15908</name>
</gene>
<dbReference type="PANTHER" id="PTHR33431">
    <property type="entry name" value="ENABLED-LIKE PROTEIN (DUF1635)"/>
    <property type="match status" value="1"/>
</dbReference>
<reference evidence="2" key="1">
    <citation type="submission" date="2020-03" db="EMBL/GenBank/DDBJ databases">
        <title>A high-quality chromosome-level genome assembly of a woody plant with both climbing and erect habits, Rhamnella rubrinervis.</title>
        <authorList>
            <person name="Lu Z."/>
            <person name="Yang Y."/>
            <person name="Zhu X."/>
            <person name="Sun Y."/>
        </authorList>
    </citation>
    <scope>NUCLEOTIDE SEQUENCE</scope>
    <source>
        <strain evidence="2">BYM</strain>
        <tissue evidence="2">Leaf</tissue>
    </source>
</reference>
<feature type="coiled-coil region" evidence="1">
    <location>
        <begin position="7"/>
        <end position="41"/>
    </location>
</feature>
<dbReference type="Proteomes" id="UP000796880">
    <property type="component" value="Unassembled WGS sequence"/>
</dbReference>